<evidence type="ECO:0000313" key="1">
    <source>
        <dbReference type="EMBL" id="ENX08852.1"/>
    </source>
</evidence>
<dbReference type="HOGENOM" id="CLU_172545_0_0_6"/>
<dbReference type="EMBL" id="APRS01000012">
    <property type="protein sequence ID" value="ENX08852.1"/>
    <property type="molecule type" value="Genomic_DNA"/>
</dbReference>
<gene>
    <name evidence="1" type="ORF">F897_02003</name>
</gene>
<sequence length="71" mass="7962">MNLKSCIDDAGGVYTVAAWIGKTPRAMYKWIEKGSLPRTEYTGQTNYSEIIEKKTKGKVSKEILLRVGLPK</sequence>
<dbReference type="OrthoDB" id="5917957at2"/>
<proteinExistence type="predicted"/>
<dbReference type="GO" id="GO:0003677">
    <property type="term" value="F:DNA binding"/>
    <property type="evidence" value="ECO:0007669"/>
    <property type="project" value="InterPro"/>
</dbReference>
<evidence type="ECO:0000313" key="2">
    <source>
        <dbReference type="Proteomes" id="UP000013101"/>
    </source>
</evidence>
<evidence type="ECO:0008006" key="3">
    <source>
        <dbReference type="Google" id="ProtNLM"/>
    </source>
</evidence>
<organism evidence="1 2">
    <name type="scientific">Acinetobacter variabilis</name>
    <dbReference type="NCBI Taxonomy" id="70346"/>
    <lineage>
        <taxon>Bacteria</taxon>
        <taxon>Pseudomonadati</taxon>
        <taxon>Pseudomonadota</taxon>
        <taxon>Gammaproteobacteria</taxon>
        <taxon>Moraxellales</taxon>
        <taxon>Moraxellaceae</taxon>
        <taxon>Acinetobacter</taxon>
    </lineage>
</organism>
<dbReference type="STRING" id="70346.F897_02003"/>
<dbReference type="SUPFAM" id="SSF47413">
    <property type="entry name" value="lambda repressor-like DNA-binding domains"/>
    <property type="match status" value="1"/>
</dbReference>
<accession>N9P1R4</accession>
<dbReference type="InterPro" id="IPR010982">
    <property type="entry name" value="Lambda_DNA-bd_dom_sf"/>
</dbReference>
<dbReference type="Proteomes" id="UP000013101">
    <property type="component" value="Unassembled WGS sequence"/>
</dbReference>
<name>N9P1R4_9GAMM</name>
<protein>
    <recommendedName>
        <fullName evidence="3">DNA-binding protein</fullName>
    </recommendedName>
</protein>
<comment type="caution">
    <text evidence="1">The sequence shown here is derived from an EMBL/GenBank/DDBJ whole genome shotgun (WGS) entry which is preliminary data.</text>
</comment>
<dbReference type="AlphaFoldDB" id="N9P1R4"/>
<reference evidence="1 2" key="1">
    <citation type="submission" date="2013-02" db="EMBL/GenBank/DDBJ databases">
        <title>The Genome Sequence of Acinetobacter sp. NIPH 2171.</title>
        <authorList>
            <consortium name="The Broad Institute Genome Sequencing Platform"/>
            <consortium name="The Broad Institute Genome Sequencing Center for Infectious Disease"/>
            <person name="Cerqueira G."/>
            <person name="Feldgarden M."/>
            <person name="Courvalin P."/>
            <person name="Perichon B."/>
            <person name="Grillot-Courvalin C."/>
            <person name="Clermont D."/>
            <person name="Rocha E."/>
            <person name="Yoon E.-J."/>
            <person name="Nemec A."/>
            <person name="Walker B."/>
            <person name="Young S.K."/>
            <person name="Zeng Q."/>
            <person name="Gargeya S."/>
            <person name="Fitzgerald M."/>
            <person name="Haas B."/>
            <person name="Abouelleil A."/>
            <person name="Alvarado L."/>
            <person name="Arachchi H.M."/>
            <person name="Berlin A.M."/>
            <person name="Chapman S.B."/>
            <person name="Dewar J."/>
            <person name="Goldberg J."/>
            <person name="Griggs A."/>
            <person name="Gujja S."/>
            <person name="Hansen M."/>
            <person name="Howarth C."/>
            <person name="Imamovic A."/>
            <person name="Larimer J."/>
            <person name="McCowan C."/>
            <person name="Murphy C."/>
            <person name="Neiman D."/>
            <person name="Pearson M."/>
            <person name="Priest M."/>
            <person name="Roberts A."/>
            <person name="Saif S."/>
            <person name="Shea T."/>
            <person name="Sisk P."/>
            <person name="Sykes S."/>
            <person name="Wortman J."/>
            <person name="Nusbaum C."/>
            <person name="Birren B."/>
        </authorList>
    </citation>
    <scope>NUCLEOTIDE SEQUENCE [LARGE SCALE GENOMIC DNA]</scope>
    <source>
        <strain evidence="1 2">NIPH 2171</strain>
    </source>
</reference>
<dbReference type="Gene3D" id="1.10.260.40">
    <property type="entry name" value="lambda repressor-like DNA-binding domains"/>
    <property type="match status" value="1"/>
</dbReference>